<feature type="transmembrane region" description="Helical" evidence="1">
    <location>
        <begin position="5"/>
        <end position="22"/>
    </location>
</feature>
<feature type="transmembrane region" description="Helical" evidence="1">
    <location>
        <begin position="61"/>
        <end position="87"/>
    </location>
</feature>
<reference evidence="2 3" key="1">
    <citation type="submission" date="2019-10" db="EMBL/GenBank/DDBJ databases">
        <title>Alkaliphilus serpentinus sp. nov. and Alkaliphilus pronyensis sp. nov., two novel anaerobic alkaliphilic species isolated from the serpentinized-hosted hydrothermal field of the Prony Bay (New Caledonia).</title>
        <authorList>
            <person name="Postec A."/>
        </authorList>
    </citation>
    <scope>NUCLEOTIDE SEQUENCE [LARGE SCALE GENOMIC DNA]</scope>
    <source>
        <strain evidence="2 3">LacT</strain>
    </source>
</reference>
<dbReference type="RefSeq" id="WP_151866509.1">
    <property type="nucleotide sequence ID" value="NZ_WBZB01000040.1"/>
</dbReference>
<dbReference type="Proteomes" id="UP000465601">
    <property type="component" value="Unassembled WGS sequence"/>
</dbReference>
<dbReference type="EMBL" id="WBZB01000040">
    <property type="protein sequence ID" value="KAB3527614.1"/>
    <property type="molecule type" value="Genomic_DNA"/>
</dbReference>
<organism evidence="2 3">
    <name type="scientific">Alkaliphilus serpentinus</name>
    <dbReference type="NCBI Taxonomy" id="1482731"/>
    <lineage>
        <taxon>Bacteria</taxon>
        <taxon>Bacillati</taxon>
        <taxon>Bacillota</taxon>
        <taxon>Clostridia</taxon>
        <taxon>Peptostreptococcales</taxon>
        <taxon>Natronincolaceae</taxon>
        <taxon>Alkaliphilus</taxon>
    </lineage>
</organism>
<feature type="transmembrane region" description="Helical" evidence="1">
    <location>
        <begin position="172"/>
        <end position="195"/>
    </location>
</feature>
<sequence length="200" mass="20947">MTFKILAAVILGIITGYFYFPSFMVQHIGLLIDVGLCLLLLFVGIDIGMQGNILTKIKKMGFKVLLVPLMVAIGSIAGAITAGIFINLPFNEAGAIGAGFGWYSLSAIELSKHSAQLGTLAFITNVIREIIALITIPLIAKYVGNYEAIAPAGATAMDTTLPIISKSTDGSIAMVSFITGVVLSSMVPILVPLIMSLGGI</sequence>
<evidence type="ECO:0000256" key="1">
    <source>
        <dbReference type="SAM" id="Phobius"/>
    </source>
</evidence>
<gene>
    <name evidence="2" type="ORF">F8153_11565</name>
</gene>
<dbReference type="OrthoDB" id="371078at2"/>
<accession>A0A833HMC8</accession>
<proteinExistence type="predicted"/>
<feature type="transmembrane region" description="Helical" evidence="1">
    <location>
        <begin position="28"/>
        <end position="49"/>
    </location>
</feature>
<evidence type="ECO:0000313" key="3">
    <source>
        <dbReference type="Proteomes" id="UP000465601"/>
    </source>
</evidence>
<keyword evidence="1" id="KW-1133">Transmembrane helix</keyword>
<dbReference type="GO" id="GO:0015661">
    <property type="term" value="F:L-lysine efflux transmembrane transporter activity"/>
    <property type="evidence" value="ECO:0007669"/>
    <property type="project" value="InterPro"/>
</dbReference>
<dbReference type="PANTHER" id="PTHR35804">
    <property type="entry name" value="LYSINE EXPORTER LYSO"/>
    <property type="match status" value="1"/>
</dbReference>
<dbReference type="Pfam" id="PF03956">
    <property type="entry name" value="Lys_export"/>
    <property type="match status" value="1"/>
</dbReference>
<keyword evidence="1" id="KW-0472">Membrane</keyword>
<comment type="caution">
    <text evidence="2">The sequence shown here is derived from an EMBL/GenBank/DDBJ whole genome shotgun (WGS) entry which is preliminary data.</text>
</comment>
<dbReference type="GO" id="GO:0005886">
    <property type="term" value="C:plasma membrane"/>
    <property type="evidence" value="ECO:0007669"/>
    <property type="project" value="TreeGrafter"/>
</dbReference>
<dbReference type="InterPro" id="IPR005642">
    <property type="entry name" value="LysO"/>
</dbReference>
<dbReference type="PANTHER" id="PTHR35804:SF1">
    <property type="entry name" value="LYSINE EXPORTER LYSO"/>
    <property type="match status" value="1"/>
</dbReference>
<keyword evidence="3" id="KW-1185">Reference proteome</keyword>
<evidence type="ECO:0000313" key="2">
    <source>
        <dbReference type="EMBL" id="KAB3527614.1"/>
    </source>
</evidence>
<dbReference type="AlphaFoldDB" id="A0A833HMC8"/>
<name>A0A833HMC8_9FIRM</name>
<keyword evidence="1" id="KW-0812">Transmembrane</keyword>
<protein>
    <submittedName>
        <fullName evidence="2">Lysine exporter LysO family protein</fullName>
    </submittedName>
</protein>